<accession>A0A9Y2N0J2</accession>
<sequence>MAREQNRALPYYYLSFASEPATDPQGLARDFYTTLDRTLFLFEQTERGRSFDGHAALSYDAALVMITATAYLRETSANVPVTPGAVWREITAIHTSRPDDHQTNKYIEGVTGTIDYGGDIGRHVPEAKPVSVLRVEGGEVVRGLQGFCGMAAGHTSDGWCPADS</sequence>
<dbReference type="EMBL" id="CP127294">
    <property type="protein sequence ID" value="WIX82134.1"/>
    <property type="molecule type" value="Genomic_DNA"/>
</dbReference>
<proteinExistence type="predicted"/>
<protein>
    <submittedName>
        <fullName evidence="1">Uncharacterized protein</fullName>
    </submittedName>
</protein>
<dbReference type="AlphaFoldDB" id="A0A9Y2N0J2"/>
<dbReference type="Proteomes" id="UP001236014">
    <property type="component" value="Chromosome"/>
</dbReference>
<dbReference type="KEGG" id="acab:QRX50_15930"/>
<organism evidence="1 2">
    <name type="scientific">Amycolatopsis carbonis</name>
    <dbReference type="NCBI Taxonomy" id="715471"/>
    <lineage>
        <taxon>Bacteria</taxon>
        <taxon>Bacillati</taxon>
        <taxon>Actinomycetota</taxon>
        <taxon>Actinomycetes</taxon>
        <taxon>Pseudonocardiales</taxon>
        <taxon>Pseudonocardiaceae</taxon>
        <taxon>Amycolatopsis</taxon>
    </lineage>
</organism>
<name>A0A9Y2N0J2_9PSEU</name>
<dbReference type="RefSeq" id="WP_285972711.1">
    <property type="nucleotide sequence ID" value="NZ_CP127294.1"/>
</dbReference>
<evidence type="ECO:0000313" key="1">
    <source>
        <dbReference type="EMBL" id="WIX82134.1"/>
    </source>
</evidence>
<keyword evidence="2" id="KW-1185">Reference proteome</keyword>
<reference evidence="1 2" key="1">
    <citation type="submission" date="2023-06" db="EMBL/GenBank/DDBJ databases">
        <authorList>
            <person name="Oyuntsetseg B."/>
            <person name="Kim S.B."/>
        </authorList>
    </citation>
    <scope>NUCLEOTIDE SEQUENCE [LARGE SCALE GENOMIC DNA]</scope>
    <source>
        <strain evidence="1 2">2-15</strain>
    </source>
</reference>
<evidence type="ECO:0000313" key="2">
    <source>
        <dbReference type="Proteomes" id="UP001236014"/>
    </source>
</evidence>
<gene>
    <name evidence="1" type="ORF">QRX50_15930</name>
</gene>